<feature type="compositionally biased region" description="Basic and acidic residues" evidence="1">
    <location>
        <begin position="71"/>
        <end position="82"/>
    </location>
</feature>
<name>S9PHZ9_CYSF2</name>
<protein>
    <submittedName>
        <fullName evidence="2">Uncharacterized protein</fullName>
    </submittedName>
</protein>
<sequence>MHVTGRQGERATRVERLLDPLLFRDLPPGKQAGPPAGREGVPHPFSSSAPLLERVAEARDHGRQQGGHPHRPLERWEPGEHG</sequence>
<proteinExistence type="predicted"/>
<feature type="region of interest" description="Disordered" evidence="1">
    <location>
        <begin position="22"/>
        <end position="82"/>
    </location>
</feature>
<reference evidence="2" key="1">
    <citation type="submission" date="2013-05" db="EMBL/GenBank/DDBJ databases">
        <title>Genome assembly of Cystobacter fuscus DSM 2262.</title>
        <authorList>
            <person name="Sharma G."/>
            <person name="Khatri I."/>
            <person name="Kaur C."/>
            <person name="Mayilraj S."/>
            <person name="Subramanian S."/>
        </authorList>
    </citation>
    <scope>NUCLEOTIDE SEQUENCE [LARGE SCALE GENOMIC DNA]</scope>
    <source>
        <strain evidence="2">DSM 2262</strain>
    </source>
</reference>
<dbReference type="Proteomes" id="UP000011682">
    <property type="component" value="Unassembled WGS sequence"/>
</dbReference>
<gene>
    <name evidence="2" type="ORF">D187_008864</name>
</gene>
<evidence type="ECO:0000313" key="2">
    <source>
        <dbReference type="EMBL" id="EPX62676.1"/>
    </source>
</evidence>
<organism evidence="2 3">
    <name type="scientific">Cystobacter fuscus (strain ATCC 25194 / DSM 2262 / NBRC 100088 / M29)</name>
    <dbReference type="NCBI Taxonomy" id="1242864"/>
    <lineage>
        <taxon>Bacteria</taxon>
        <taxon>Pseudomonadati</taxon>
        <taxon>Myxococcota</taxon>
        <taxon>Myxococcia</taxon>
        <taxon>Myxococcales</taxon>
        <taxon>Cystobacterineae</taxon>
        <taxon>Archangiaceae</taxon>
        <taxon>Cystobacter</taxon>
    </lineage>
</organism>
<comment type="caution">
    <text evidence="2">The sequence shown here is derived from an EMBL/GenBank/DDBJ whole genome shotgun (WGS) entry which is preliminary data.</text>
</comment>
<feature type="compositionally biased region" description="Basic and acidic residues" evidence="1">
    <location>
        <begin position="54"/>
        <end position="63"/>
    </location>
</feature>
<accession>S9PHZ9</accession>
<evidence type="ECO:0000256" key="1">
    <source>
        <dbReference type="SAM" id="MobiDB-lite"/>
    </source>
</evidence>
<dbReference type="EMBL" id="ANAH02000007">
    <property type="protein sequence ID" value="EPX62676.1"/>
    <property type="molecule type" value="Genomic_DNA"/>
</dbReference>
<evidence type="ECO:0000313" key="3">
    <source>
        <dbReference type="Proteomes" id="UP000011682"/>
    </source>
</evidence>
<dbReference type="AlphaFoldDB" id="S9PHZ9"/>
<keyword evidence="3" id="KW-1185">Reference proteome</keyword>